<dbReference type="STRING" id="1219080.VEZ01S_31_00210"/>
<comment type="similarity">
    <text evidence="4">Belongs to the UbiH/COQ6 family.</text>
</comment>
<dbReference type="Gene3D" id="3.50.50.60">
    <property type="entry name" value="FAD/NAD(P)-binding domain"/>
    <property type="match status" value="2"/>
</dbReference>
<evidence type="ECO:0000256" key="1">
    <source>
        <dbReference type="ARBA" id="ARBA00001974"/>
    </source>
</evidence>
<comment type="pathway">
    <text evidence="3">Cofactor biosynthesis; ubiquinone biosynthesis.</text>
</comment>
<evidence type="ECO:0000313" key="13">
    <source>
        <dbReference type="EMBL" id="GAD80284.1"/>
    </source>
</evidence>
<evidence type="ECO:0000256" key="2">
    <source>
        <dbReference type="ARBA" id="ARBA00004496"/>
    </source>
</evidence>
<protein>
    <submittedName>
        <fullName evidence="13">2-octaprenyl-3-methyl-6-methoxy-1,4-benzoquinol hydroxylase</fullName>
    </submittedName>
</protein>
<evidence type="ECO:0000256" key="4">
    <source>
        <dbReference type="ARBA" id="ARBA00005349"/>
    </source>
</evidence>
<keyword evidence="10" id="KW-0503">Monooxygenase</keyword>
<evidence type="ECO:0000256" key="5">
    <source>
        <dbReference type="ARBA" id="ARBA00022490"/>
    </source>
</evidence>
<accession>U3CGD6</accession>
<evidence type="ECO:0000256" key="8">
    <source>
        <dbReference type="ARBA" id="ARBA00022827"/>
    </source>
</evidence>
<dbReference type="GO" id="GO:0008682">
    <property type="term" value="F:3-demethoxyubiquinol 3-hydroxylase activity"/>
    <property type="evidence" value="ECO:0007669"/>
    <property type="project" value="TreeGrafter"/>
</dbReference>
<dbReference type="UniPathway" id="UPA00232"/>
<dbReference type="GO" id="GO:0071949">
    <property type="term" value="F:FAD binding"/>
    <property type="evidence" value="ECO:0007669"/>
    <property type="project" value="InterPro"/>
</dbReference>
<feature type="domain" description="FAD-binding" evidence="12">
    <location>
        <begin position="3"/>
        <end position="312"/>
    </location>
</feature>
<dbReference type="FunFam" id="3.50.50.60:FF:000048">
    <property type="entry name" value="2-octaprenyl-3-methyl-6-methoxy-1,4-benzoquinol hydroxylase"/>
    <property type="match status" value="1"/>
</dbReference>
<proteinExistence type="inferred from homology"/>
<keyword evidence="7" id="KW-0831">Ubiquinone biosynthesis</keyword>
<dbReference type="InterPro" id="IPR051205">
    <property type="entry name" value="UbiH/COQ6_monooxygenase"/>
</dbReference>
<dbReference type="PANTHER" id="PTHR43876:SF10">
    <property type="entry name" value="3-DEMETHOXYUBIQUINOL 3-HYDROXYLASE"/>
    <property type="match status" value="1"/>
</dbReference>
<sequence>MHFDVAVIGGGMVGAATALGLAKQGKRVAVVEGYKPEPFSASQALDIRISAISKSSVDLLQQLGAWSHVQSKRVFPYMGLETWELDNCRTRFDASSLQLPLLGYMVENRVLQLGIWQALQAYSNVSFYCPDALVDMKESELGKQIELSSGEQIRASLVVGADGANSKVRHIAGIGVTAWDYRQDCMLINVETDCADTDVTWQWFTPQGPRSYLPMGAGQGCLVWYDSPKRIKQLRQLTPEALKLEIEACFPERIGTVSVNNFASFPLKRRHAQHYCKESVVLVGDSAHTINPLAGQGVNLGFKDVQGLLEVLEEGDYSLDNLKRYQKLRRTDNLLMQTAMDAFYLGFSNNIGPVKLLRNMGLKLADRSGPIKDQALKYALGL</sequence>
<dbReference type="RefSeq" id="WP_021713992.1">
    <property type="nucleotide sequence ID" value="NZ_BATM01000031.1"/>
</dbReference>
<dbReference type="Pfam" id="PF01494">
    <property type="entry name" value="FAD_binding_3"/>
    <property type="match status" value="1"/>
</dbReference>
<dbReference type="GO" id="GO:0005737">
    <property type="term" value="C:cytoplasm"/>
    <property type="evidence" value="ECO:0007669"/>
    <property type="project" value="UniProtKB-SubCell"/>
</dbReference>
<evidence type="ECO:0000256" key="10">
    <source>
        <dbReference type="ARBA" id="ARBA00023033"/>
    </source>
</evidence>
<dbReference type="SUPFAM" id="SSF51905">
    <property type="entry name" value="FAD/NAD(P)-binding domain"/>
    <property type="match status" value="1"/>
</dbReference>
<evidence type="ECO:0000256" key="3">
    <source>
        <dbReference type="ARBA" id="ARBA00004749"/>
    </source>
</evidence>
<gene>
    <name evidence="13" type="primary">ubiF</name>
    <name evidence="13" type="ORF">VEZ01S_31_00210</name>
</gene>
<keyword evidence="9" id="KW-0560">Oxidoreductase</keyword>
<evidence type="ECO:0000256" key="11">
    <source>
        <dbReference type="ARBA" id="ARBA00065734"/>
    </source>
</evidence>
<comment type="caution">
    <text evidence="13">The sequence shown here is derived from an EMBL/GenBank/DDBJ whole genome shotgun (WGS) entry which is preliminary data.</text>
</comment>
<dbReference type="eggNOG" id="COG0654">
    <property type="taxonomic scope" value="Bacteria"/>
</dbReference>
<dbReference type="AlphaFoldDB" id="U3CGD6"/>
<reference evidence="13 14" key="1">
    <citation type="submission" date="2013-09" db="EMBL/GenBank/DDBJ databases">
        <title>Whole genome shotgun sequence of Vibrio ezurae NBRC 102218.</title>
        <authorList>
            <person name="Yoshida I."/>
            <person name="Hosoyama A."/>
            <person name="Numata M."/>
            <person name="Hashimoto M."/>
            <person name="Hosoyama Y."/>
            <person name="Tsuchikane K."/>
            <person name="Noguchi M."/>
            <person name="Hirakata S."/>
            <person name="Ichikawa N."/>
            <person name="Ohji S."/>
            <person name="Yamazoe A."/>
            <person name="Fujita N."/>
        </authorList>
    </citation>
    <scope>NUCLEOTIDE SEQUENCE [LARGE SCALE GENOMIC DNA]</scope>
    <source>
        <strain evidence="13 14">NBRC 102218</strain>
    </source>
</reference>
<dbReference type="Proteomes" id="UP000016562">
    <property type="component" value="Unassembled WGS sequence"/>
</dbReference>
<organism evidence="13 14">
    <name type="scientific">Vibrio ezurae NBRC 102218</name>
    <dbReference type="NCBI Taxonomy" id="1219080"/>
    <lineage>
        <taxon>Bacteria</taxon>
        <taxon>Pseudomonadati</taxon>
        <taxon>Pseudomonadota</taxon>
        <taxon>Gammaproteobacteria</taxon>
        <taxon>Vibrionales</taxon>
        <taxon>Vibrionaceae</taxon>
        <taxon>Vibrio</taxon>
    </lineage>
</organism>
<dbReference type="GO" id="GO:0110142">
    <property type="term" value="C:ubiquinone biosynthesis complex"/>
    <property type="evidence" value="ECO:0007669"/>
    <property type="project" value="UniProtKB-ARBA"/>
</dbReference>
<keyword evidence="6" id="KW-0285">Flavoprotein</keyword>
<name>U3CGD6_9VIBR</name>
<evidence type="ECO:0000259" key="12">
    <source>
        <dbReference type="Pfam" id="PF01494"/>
    </source>
</evidence>
<dbReference type="InterPro" id="IPR010971">
    <property type="entry name" value="UbiH/COQ6"/>
</dbReference>
<evidence type="ECO:0000256" key="7">
    <source>
        <dbReference type="ARBA" id="ARBA00022688"/>
    </source>
</evidence>
<evidence type="ECO:0000256" key="6">
    <source>
        <dbReference type="ARBA" id="ARBA00022630"/>
    </source>
</evidence>
<comment type="subunit">
    <text evidence="11">Component of the Ubi complex metabolon, which regroups five ubiquinone biosynthesis proteins (UbiE, UbiF, UbiG, UbiH and UbiI) and two accessory factors (UbiK and the lipid-binding protein UbiJ).</text>
</comment>
<dbReference type="InterPro" id="IPR036188">
    <property type="entry name" value="FAD/NAD-bd_sf"/>
</dbReference>
<keyword evidence="5" id="KW-0963">Cytoplasm</keyword>
<keyword evidence="14" id="KW-1185">Reference proteome</keyword>
<keyword evidence="8" id="KW-0274">FAD</keyword>
<dbReference type="PRINTS" id="PR00420">
    <property type="entry name" value="RNGMNOXGNASE"/>
</dbReference>
<dbReference type="FunFam" id="3.50.50.60:FF:000021">
    <property type="entry name" value="Ubiquinone biosynthesis monooxygenase COQ6"/>
    <property type="match status" value="1"/>
</dbReference>
<dbReference type="EMBL" id="BATM01000031">
    <property type="protein sequence ID" value="GAD80284.1"/>
    <property type="molecule type" value="Genomic_DNA"/>
</dbReference>
<comment type="cofactor">
    <cofactor evidence="1">
        <name>FAD</name>
        <dbReference type="ChEBI" id="CHEBI:57692"/>
    </cofactor>
</comment>
<comment type="subcellular location">
    <subcellularLocation>
        <location evidence="2">Cytoplasm</location>
    </subcellularLocation>
</comment>
<dbReference type="GO" id="GO:0006744">
    <property type="term" value="P:ubiquinone biosynthetic process"/>
    <property type="evidence" value="ECO:0007669"/>
    <property type="project" value="UniProtKB-UniPathway"/>
</dbReference>
<dbReference type="NCBIfam" id="TIGR01988">
    <property type="entry name" value="Ubi-OHases"/>
    <property type="match status" value="1"/>
</dbReference>
<dbReference type="PANTHER" id="PTHR43876">
    <property type="entry name" value="UBIQUINONE BIOSYNTHESIS MONOOXYGENASE COQ6, MITOCHONDRIAL"/>
    <property type="match status" value="1"/>
</dbReference>
<evidence type="ECO:0000256" key="9">
    <source>
        <dbReference type="ARBA" id="ARBA00023002"/>
    </source>
</evidence>
<dbReference type="InterPro" id="IPR002938">
    <property type="entry name" value="FAD-bd"/>
</dbReference>
<evidence type="ECO:0000313" key="14">
    <source>
        <dbReference type="Proteomes" id="UP000016562"/>
    </source>
</evidence>